<name>A0A2M3ZS43_9DIPT</name>
<evidence type="ECO:0000313" key="2">
    <source>
        <dbReference type="EMBL" id="MBW31361.1"/>
    </source>
</evidence>
<feature type="chain" id="PRO_5014720802" evidence="1">
    <location>
        <begin position="19"/>
        <end position="201"/>
    </location>
</feature>
<protein>
    <submittedName>
        <fullName evidence="2">Putative secreted peptide</fullName>
    </submittedName>
</protein>
<keyword evidence="1" id="KW-0732">Signal</keyword>
<organism evidence="2">
    <name type="scientific">Anopheles braziliensis</name>
    <dbReference type="NCBI Taxonomy" id="58242"/>
    <lineage>
        <taxon>Eukaryota</taxon>
        <taxon>Metazoa</taxon>
        <taxon>Ecdysozoa</taxon>
        <taxon>Arthropoda</taxon>
        <taxon>Hexapoda</taxon>
        <taxon>Insecta</taxon>
        <taxon>Pterygota</taxon>
        <taxon>Neoptera</taxon>
        <taxon>Endopterygota</taxon>
        <taxon>Diptera</taxon>
        <taxon>Nematocera</taxon>
        <taxon>Culicoidea</taxon>
        <taxon>Culicidae</taxon>
        <taxon>Anophelinae</taxon>
        <taxon>Anopheles</taxon>
    </lineage>
</organism>
<proteinExistence type="predicted"/>
<evidence type="ECO:0000256" key="1">
    <source>
        <dbReference type="SAM" id="SignalP"/>
    </source>
</evidence>
<dbReference type="EMBL" id="GGFM01010610">
    <property type="protein sequence ID" value="MBW31361.1"/>
    <property type="molecule type" value="Transcribed_RNA"/>
</dbReference>
<accession>A0A2M3ZS43</accession>
<dbReference type="AlphaFoldDB" id="A0A2M3ZS43"/>
<feature type="signal peptide" evidence="1">
    <location>
        <begin position="1"/>
        <end position="18"/>
    </location>
</feature>
<sequence length="201" mass="21597">MALLLLLLELLLLPVVAAVLVATSGAAAPSGGFTYPMLTISSSCISAWRTILPGLSSTPKHRSTSSGGYCSDGTCRTVMHTSLSVLQRNRKLDFTSRGTVTYPFRSFSLISSETANSYMADWIGLPAVSDVTEASITFSPLSANEVDMLTGTLGGRARWNAFAKQVLTCVTASGMLQRNTWHWWTAVSCDSPWDQVNAKHA</sequence>
<reference evidence="2" key="1">
    <citation type="submission" date="2018-01" db="EMBL/GenBank/DDBJ databases">
        <title>An insight into the sialome of Amazonian anophelines.</title>
        <authorList>
            <person name="Ribeiro J.M."/>
            <person name="Scarpassa V."/>
            <person name="Calvo E."/>
        </authorList>
    </citation>
    <scope>NUCLEOTIDE SEQUENCE</scope>
    <source>
        <tissue evidence="2">Salivary glands</tissue>
    </source>
</reference>